<evidence type="ECO:0000313" key="3">
    <source>
        <dbReference type="Proteomes" id="UP000784294"/>
    </source>
</evidence>
<comment type="caution">
    <text evidence="2">The sequence shown here is derived from an EMBL/GenBank/DDBJ whole genome shotgun (WGS) entry which is preliminary data.</text>
</comment>
<protein>
    <submittedName>
        <fullName evidence="2">Uncharacterized protein</fullName>
    </submittedName>
</protein>
<sequence length="236" mass="25536">MAAAPAKTGPCGTDRLGDPSPDASGARVRPEKPNSFPALPKGSSVVVLPIHLGLTGGETTLLSWLTGPGFPHDLVLQATCMSPWRLVAKDRDDNCRPPADSEAGRLWRDRPDGIDEEEAIVTGSGSGGRNEESKEDSKDESKEEVNEEESEEEEKEDENEDEDEEEGWIQVSPVLTTVVQLVHFLRLPASKRLLLPCLLDPDCLFAGLISSLWSTLGADCYEITAASTEAQLQQAK</sequence>
<keyword evidence="3" id="KW-1185">Reference proteome</keyword>
<dbReference type="Proteomes" id="UP000784294">
    <property type="component" value="Unassembled WGS sequence"/>
</dbReference>
<evidence type="ECO:0000313" key="2">
    <source>
        <dbReference type="EMBL" id="VEL42084.1"/>
    </source>
</evidence>
<feature type="compositionally biased region" description="Basic and acidic residues" evidence="1">
    <location>
        <begin position="102"/>
        <end position="113"/>
    </location>
</feature>
<feature type="compositionally biased region" description="Acidic residues" evidence="1">
    <location>
        <begin position="145"/>
        <end position="167"/>
    </location>
</feature>
<feature type="region of interest" description="Disordered" evidence="1">
    <location>
        <begin position="1"/>
        <end position="41"/>
    </location>
</feature>
<proteinExistence type="predicted"/>
<accession>A0A448XQ35</accession>
<gene>
    <name evidence="2" type="ORF">PXEA_LOCUS35524</name>
</gene>
<dbReference type="AlphaFoldDB" id="A0A448XQ35"/>
<name>A0A448XQ35_9PLAT</name>
<dbReference type="EMBL" id="CAAALY010272505">
    <property type="protein sequence ID" value="VEL42084.1"/>
    <property type="molecule type" value="Genomic_DNA"/>
</dbReference>
<feature type="compositionally biased region" description="Basic and acidic residues" evidence="1">
    <location>
        <begin position="129"/>
        <end position="144"/>
    </location>
</feature>
<evidence type="ECO:0000256" key="1">
    <source>
        <dbReference type="SAM" id="MobiDB-lite"/>
    </source>
</evidence>
<feature type="region of interest" description="Disordered" evidence="1">
    <location>
        <begin position="90"/>
        <end position="169"/>
    </location>
</feature>
<organism evidence="2 3">
    <name type="scientific">Protopolystoma xenopodis</name>
    <dbReference type="NCBI Taxonomy" id="117903"/>
    <lineage>
        <taxon>Eukaryota</taxon>
        <taxon>Metazoa</taxon>
        <taxon>Spiralia</taxon>
        <taxon>Lophotrochozoa</taxon>
        <taxon>Platyhelminthes</taxon>
        <taxon>Monogenea</taxon>
        <taxon>Polyopisthocotylea</taxon>
        <taxon>Polystomatidea</taxon>
        <taxon>Polystomatidae</taxon>
        <taxon>Protopolystoma</taxon>
    </lineage>
</organism>
<reference evidence="2" key="1">
    <citation type="submission" date="2018-11" db="EMBL/GenBank/DDBJ databases">
        <authorList>
            <consortium name="Pathogen Informatics"/>
        </authorList>
    </citation>
    <scope>NUCLEOTIDE SEQUENCE</scope>
</reference>